<feature type="transmembrane region" description="Helical" evidence="16">
    <location>
        <begin position="64"/>
        <end position="87"/>
    </location>
</feature>
<dbReference type="PANTHER" id="PTHR22888:SF9">
    <property type="entry name" value="CYTOCHROME C OXIDASE SUBUNIT 2"/>
    <property type="match status" value="1"/>
</dbReference>
<evidence type="ECO:0000256" key="6">
    <source>
        <dbReference type="ARBA" id="ARBA00022692"/>
    </source>
</evidence>
<evidence type="ECO:0000256" key="4">
    <source>
        <dbReference type="ARBA" id="ARBA00022448"/>
    </source>
</evidence>
<keyword evidence="11 16" id="KW-1133">Transmembrane helix</keyword>
<dbReference type="Gene3D" id="1.10.287.90">
    <property type="match status" value="1"/>
</dbReference>
<dbReference type="EMBL" id="KM434235">
    <property type="protein sequence ID" value="AIW52240.1"/>
    <property type="molecule type" value="Genomic_DNA"/>
</dbReference>
<feature type="domain" description="Cytochrome oxidase subunit II transmembrane region profile" evidence="18">
    <location>
        <begin position="1"/>
        <end position="91"/>
    </location>
</feature>
<dbReference type="InterPro" id="IPR008972">
    <property type="entry name" value="Cupredoxin"/>
</dbReference>
<reference evidence="19" key="1">
    <citation type="submission" date="2014-09" db="EMBL/GenBank/DDBJ databases">
        <title>Complete M-type mitochondrial genome of Chinese fresh water mussels Anodonta woodiana.</title>
        <authorList>
            <person name="Chen M.L."/>
            <person name="Wang G.L."/>
            <person name="Li J.L."/>
        </authorList>
    </citation>
    <scope>NUCLEOTIDE SEQUENCE</scope>
</reference>
<keyword evidence="4 15" id="KW-0813">Transport</keyword>
<evidence type="ECO:0000256" key="16">
    <source>
        <dbReference type="SAM" id="Phobius"/>
    </source>
</evidence>
<evidence type="ECO:0000256" key="9">
    <source>
        <dbReference type="ARBA" id="ARBA00022967"/>
    </source>
</evidence>
<dbReference type="InterPro" id="IPR001505">
    <property type="entry name" value="Copper_CuA"/>
</dbReference>
<evidence type="ECO:0000259" key="17">
    <source>
        <dbReference type="PROSITE" id="PS50857"/>
    </source>
</evidence>
<evidence type="ECO:0000256" key="10">
    <source>
        <dbReference type="ARBA" id="ARBA00022982"/>
    </source>
</evidence>
<evidence type="ECO:0000256" key="12">
    <source>
        <dbReference type="ARBA" id="ARBA00023008"/>
    </source>
</evidence>
<dbReference type="PROSITE" id="PS50857">
    <property type="entry name" value="COX2_CUA"/>
    <property type="match status" value="1"/>
</dbReference>
<evidence type="ECO:0000256" key="7">
    <source>
        <dbReference type="ARBA" id="ARBA00022723"/>
    </source>
</evidence>
<organism evidence="19">
    <name type="scientific">Sinanodonta woodiana</name>
    <name type="common">Chinese pond mussel</name>
    <name type="synonym">Anodonta woodiana</name>
    <dbReference type="NCBI Taxonomy" id="1069815"/>
    <lineage>
        <taxon>Eukaryota</taxon>
        <taxon>Metazoa</taxon>
        <taxon>Spiralia</taxon>
        <taxon>Lophotrochozoa</taxon>
        <taxon>Mollusca</taxon>
        <taxon>Bivalvia</taxon>
        <taxon>Autobranchia</taxon>
        <taxon>Heteroconchia</taxon>
        <taxon>Palaeoheterodonta</taxon>
        <taxon>Unionida</taxon>
        <taxon>Unionoidea</taxon>
        <taxon>Unionidae</taxon>
        <taxon>Unioninae</taxon>
        <taxon>Sinanodonta</taxon>
    </lineage>
</organism>
<evidence type="ECO:0000313" key="19">
    <source>
        <dbReference type="EMBL" id="AIW52240.1"/>
    </source>
</evidence>
<keyword evidence="6 15" id="KW-0812">Transmembrane</keyword>
<keyword evidence="7 15" id="KW-0479">Metal-binding</keyword>
<evidence type="ECO:0000256" key="14">
    <source>
        <dbReference type="ARBA" id="ARBA00049512"/>
    </source>
</evidence>
<evidence type="ECO:0000256" key="11">
    <source>
        <dbReference type="ARBA" id="ARBA00022989"/>
    </source>
</evidence>
<dbReference type="PROSITE" id="PS50999">
    <property type="entry name" value="COX2_TM"/>
    <property type="match status" value="1"/>
</dbReference>
<dbReference type="PANTHER" id="PTHR22888">
    <property type="entry name" value="CYTOCHROME C OXIDASE, SUBUNIT II"/>
    <property type="match status" value="1"/>
</dbReference>
<dbReference type="InterPro" id="IPR011759">
    <property type="entry name" value="Cyt_c_oxidase_su2_TM_dom"/>
</dbReference>
<dbReference type="Pfam" id="PF02790">
    <property type="entry name" value="COX2_TM"/>
    <property type="match status" value="1"/>
</dbReference>
<dbReference type="GO" id="GO:0004129">
    <property type="term" value="F:cytochrome-c oxidase activity"/>
    <property type="evidence" value="ECO:0007669"/>
    <property type="project" value="UniProtKB-EC"/>
</dbReference>
<comment type="subcellular location">
    <subcellularLocation>
        <location evidence="1">Membrane</location>
        <topology evidence="1">Multi-pass membrane protein</topology>
    </subcellularLocation>
    <subcellularLocation>
        <location evidence="15">Mitochondrion inner membrane</location>
        <topology evidence="15">Multi-pass membrane protein</topology>
    </subcellularLocation>
</comment>
<evidence type="ECO:0000256" key="8">
    <source>
        <dbReference type="ARBA" id="ARBA00022842"/>
    </source>
</evidence>
<feature type="transmembrane region" description="Helical" evidence="16">
    <location>
        <begin position="23"/>
        <end position="43"/>
    </location>
</feature>
<comment type="function">
    <text evidence="15">Component of the cytochrome c oxidase, the last enzyme in the mitochondrial electron transport chain which drives oxidative phosphorylation. The respiratory chain contains 3 multisubunit complexes succinate dehydrogenase (complex II, CII), ubiquinol-cytochrome c oxidoreductase (cytochrome b-c1 complex, complex III, CIII) and cytochrome c oxidase (complex IV, CIV), that cooperate to transfer electrons derived from NADH and succinate to molecular oxygen, creating an electrochemical gradient over the inner membrane that drives transmembrane transport and the ATP synthase. Cytochrome c oxidase is the component of the respiratory chain that catalyzes the reduction of oxygen to water. Electrons originating from reduced cytochrome c in the intermembrane space (IMS) are transferred via the dinuclear copper A center (CU(A)) of subunit 2 and heme A of subunit 1 to the active site in subunit 1, a binuclear center (BNC) formed by heme A3 and copper B (CU(B)). The BNC reduces molecular oxygen to 2 water molecules using 4 electrons from cytochrome c in the IMS and 4 protons from the mitochondrial matrix.</text>
</comment>
<proteinExistence type="inferred from homology"/>
<evidence type="ECO:0000256" key="1">
    <source>
        <dbReference type="ARBA" id="ARBA00004141"/>
    </source>
</evidence>
<evidence type="ECO:0000259" key="18">
    <source>
        <dbReference type="PROSITE" id="PS50999"/>
    </source>
</evidence>
<dbReference type="SUPFAM" id="SSF81464">
    <property type="entry name" value="Cytochrome c oxidase subunit II-like, transmembrane region"/>
    <property type="match status" value="1"/>
</dbReference>
<dbReference type="GO" id="GO:0005507">
    <property type="term" value="F:copper ion binding"/>
    <property type="evidence" value="ECO:0007669"/>
    <property type="project" value="InterPro"/>
</dbReference>
<evidence type="ECO:0000256" key="15">
    <source>
        <dbReference type="RuleBase" id="RU000457"/>
    </source>
</evidence>
<gene>
    <name evidence="19" type="primary">COX2</name>
</gene>
<evidence type="ECO:0000256" key="2">
    <source>
        <dbReference type="ARBA" id="ARBA00007866"/>
    </source>
</evidence>
<evidence type="ECO:0000256" key="5">
    <source>
        <dbReference type="ARBA" id="ARBA00022660"/>
    </source>
</evidence>
<keyword evidence="12 15" id="KW-0186">Copper</keyword>
<dbReference type="PROSITE" id="PS00078">
    <property type="entry name" value="COX2"/>
    <property type="match status" value="1"/>
</dbReference>
<comment type="similarity">
    <text evidence="2 15">Belongs to the cytochrome c oxidase subunit 2 family.</text>
</comment>
<dbReference type="AlphaFoldDB" id="A0A1L1WJ51"/>
<comment type="cofactor">
    <cofactor evidence="15">
        <name>Cu cation</name>
        <dbReference type="ChEBI" id="CHEBI:23378"/>
    </cofactor>
    <text evidence="15">Binds a copper A center.</text>
</comment>
<dbReference type="GO" id="GO:0005743">
    <property type="term" value="C:mitochondrial inner membrane"/>
    <property type="evidence" value="ECO:0007669"/>
    <property type="project" value="UniProtKB-SubCell"/>
</dbReference>
<dbReference type="InterPro" id="IPR036257">
    <property type="entry name" value="Cyt_c_oxidase_su2_TM_sf"/>
</dbReference>
<dbReference type="PRINTS" id="PR01166">
    <property type="entry name" value="CYCOXIDASEII"/>
</dbReference>
<keyword evidence="13 15" id="KW-0472">Membrane</keyword>
<evidence type="ECO:0000256" key="3">
    <source>
        <dbReference type="ARBA" id="ARBA00015946"/>
    </source>
</evidence>
<sequence>MSLWGQVSLQEGTSVLGVEIQCLYDHAMMVMTMIFSFVSYMMLKILVNKFYCNNYKDNQLLETLWTVFPLSLLLILGFPSIKLLYLMDELELPEATIKVIGHQWYWSYEYSDVFGSDFSFDSYLSKEPKTGVLAVEYRMLEVDNRCVVACMLHMRALVSSDDVVHSWAIPSACIKVDAIPGRINQVGLCFLHSGVFYGQCSELCGVNHSFMPVCVEVVTVEVFTDWIIGNHLANSNNGDYWLLSGMKSVWGVVCKVITYFVDLGEVVVKLYVWWWKNFFYYGIYVPIKYTFSTGVSLVKWIADTCTSVVSWMGWFVDSPIDATSYLIVYISKQVYSIIWFSVTKPFEFSFWLAKSFYDSVYKTISFFVEGTNFLFHSMVNSMTSFTDDSFKQAVVNEVNMNTHKFLFIINEYYNSRG</sequence>
<keyword evidence="5 15" id="KW-0679">Respiratory chain</keyword>
<name>A0A1L1WJ51_SINWO</name>
<keyword evidence="15 19" id="KW-0496">Mitochondrion</keyword>
<keyword evidence="15" id="KW-0999">Mitochondrion inner membrane</keyword>
<dbReference type="Pfam" id="PF00116">
    <property type="entry name" value="COX2"/>
    <property type="match status" value="1"/>
</dbReference>
<dbReference type="SUPFAM" id="SSF49503">
    <property type="entry name" value="Cupredoxins"/>
    <property type="match status" value="1"/>
</dbReference>
<protein>
    <recommendedName>
        <fullName evidence="3 15">Cytochrome c oxidase subunit 2</fullName>
    </recommendedName>
</protein>
<accession>A0A1L1WJ51</accession>
<evidence type="ECO:0000256" key="13">
    <source>
        <dbReference type="ARBA" id="ARBA00023136"/>
    </source>
</evidence>
<feature type="domain" description="Cytochrome oxidase subunit II copper A binding" evidence="17">
    <location>
        <begin position="92"/>
        <end position="229"/>
    </location>
</feature>
<comment type="catalytic activity">
    <reaction evidence="14">
        <text>4 Fe(II)-[cytochrome c] + O2 + 8 H(+)(in) = 4 Fe(III)-[cytochrome c] + 2 H2O + 4 H(+)(out)</text>
        <dbReference type="Rhea" id="RHEA:11436"/>
        <dbReference type="Rhea" id="RHEA-COMP:10350"/>
        <dbReference type="Rhea" id="RHEA-COMP:14399"/>
        <dbReference type="ChEBI" id="CHEBI:15377"/>
        <dbReference type="ChEBI" id="CHEBI:15378"/>
        <dbReference type="ChEBI" id="CHEBI:15379"/>
        <dbReference type="ChEBI" id="CHEBI:29033"/>
        <dbReference type="ChEBI" id="CHEBI:29034"/>
        <dbReference type="EC" id="7.1.1.9"/>
    </reaction>
    <physiologicalReaction direction="left-to-right" evidence="14">
        <dbReference type="Rhea" id="RHEA:11437"/>
    </physiologicalReaction>
</comment>
<keyword evidence="10 15" id="KW-0249">Electron transport</keyword>
<dbReference type="Gene3D" id="2.60.40.420">
    <property type="entry name" value="Cupredoxins - blue copper proteins"/>
    <property type="match status" value="1"/>
</dbReference>
<dbReference type="InterPro" id="IPR002429">
    <property type="entry name" value="CcO_II-like_C"/>
</dbReference>
<geneLocation type="mitochondrion" evidence="19"/>
<keyword evidence="8" id="KW-0460">Magnesium</keyword>
<keyword evidence="9" id="KW-1278">Translocase</keyword>
<dbReference type="GO" id="GO:0042773">
    <property type="term" value="P:ATP synthesis coupled electron transport"/>
    <property type="evidence" value="ECO:0007669"/>
    <property type="project" value="TreeGrafter"/>
</dbReference>
<dbReference type="InterPro" id="IPR045187">
    <property type="entry name" value="CcO_II"/>
</dbReference>